<dbReference type="PRINTS" id="PR00722">
    <property type="entry name" value="CHYMOTRYPSIN"/>
</dbReference>
<dbReference type="EMBL" id="GITU01009568">
    <property type="protein sequence ID" value="MBC1178271.1"/>
    <property type="molecule type" value="Transcribed_RNA"/>
</dbReference>
<evidence type="ECO:0000256" key="2">
    <source>
        <dbReference type="ARBA" id="ARBA00024195"/>
    </source>
</evidence>
<evidence type="ECO:0000313" key="7">
    <source>
        <dbReference type="EnsemblMetazoa" id="LLOJ008347-PA"/>
    </source>
</evidence>
<comment type="similarity">
    <text evidence="2">Belongs to the peptidase S1 family. CLIP subfamily.</text>
</comment>
<dbReference type="PANTHER" id="PTHR24260:SF145">
    <property type="entry name" value="FI17609P1-RELATED"/>
    <property type="match status" value="1"/>
</dbReference>
<dbReference type="GO" id="GO:0006508">
    <property type="term" value="P:proteolysis"/>
    <property type="evidence" value="ECO:0007669"/>
    <property type="project" value="UniProtKB-KW"/>
</dbReference>
<reference evidence="6" key="2">
    <citation type="journal article" date="2020" name="BMC">
        <title>Leishmania infection induces a limited differential gene expression in the sand fly midgut.</title>
        <authorList>
            <person name="Coutinho-Abreu I.V."/>
            <person name="Serafim T.D."/>
            <person name="Meneses C."/>
            <person name="Kamhawi S."/>
            <person name="Oliveira F."/>
            <person name="Valenzuela J.G."/>
        </authorList>
    </citation>
    <scope>NUCLEOTIDE SEQUENCE</scope>
    <source>
        <strain evidence="6">Jacobina</strain>
        <tissue evidence="6">Midgut</tissue>
    </source>
</reference>
<dbReference type="Pfam" id="PF00089">
    <property type="entry name" value="Trypsin"/>
    <property type="match status" value="1"/>
</dbReference>
<dbReference type="InterPro" id="IPR043504">
    <property type="entry name" value="Peptidase_S1_PA_chymotrypsin"/>
</dbReference>
<dbReference type="Gene3D" id="2.40.10.10">
    <property type="entry name" value="Trypsin-like serine proteases"/>
    <property type="match status" value="1"/>
</dbReference>
<evidence type="ECO:0000259" key="5">
    <source>
        <dbReference type="PROSITE" id="PS50240"/>
    </source>
</evidence>
<proteinExistence type="inferred from homology"/>
<dbReference type="Proteomes" id="UP000092461">
    <property type="component" value="Unassembled WGS sequence"/>
</dbReference>
<dbReference type="CDD" id="cd00190">
    <property type="entry name" value="Tryp_SPc"/>
    <property type="match status" value="1"/>
</dbReference>
<keyword evidence="3" id="KW-0378">Hydrolase</keyword>
<sequence length="313" mass="34038">MMKIILEILVTIFFVTTFFSTVEPNPAQPVLSIHQAYAARKQNDSIDIVSRIVNGQLAVDGQFPHQVRIVFYGTLDCAANRKLCGGSIIAKNWILTAAHCVIPDLLDTIFAFEIQAGSVIADQPQQRKVVLVANAFPHPDYNPDTLENDIGLIKVDIGFNFDTPLVQPIALVAANTDKASYVGKIITASGFGYTHPDDLHSSPELYYTQLEVIDFELCKTLYADQAQAHNEEDGGIADTSFCAKGLGNSSTCEGDSGSAVFLEKNGETGKRIQIGLVSYSSALGCNTLPGGYTDVALYIPWIEETMKANSYKM</sequence>
<dbReference type="PANTHER" id="PTHR24260">
    <property type="match status" value="1"/>
</dbReference>
<dbReference type="SMART" id="SM00020">
    <property type="entry name" value="Tryp_SPc"/>
    <property type="match status" value="1"/>
</dbReference>
<keyword evidence="3" id="KW-0720">Serine protease</keyword>
<evidence type="ECO:0000256" key="1">
    <source>
        <dbReference type="ARBA" id="ARBA00023157"/>
    </source>
</evidence>
<reference evidence="8" key="1">
    <citation type="submission" date="2012-05" db="EMBL/GenBank/DDBJ databases">
        <title>Whole Genome Assembly of Lutzomyia longipalpis.</title>
        <authorList>
            <person name="Richards S."/>
            <person name="Qu C."/>
            <person name="Dillon R."/>
            <person name="Worley K."/>
            <person name="Scherer S."/>
            <person name="Batterton M."/>
            <person name="Taylor A."/>
            <person name="Hawes A."/>
            <person name="Hernandez B."/>
            <person name="Kovar C."/>
            <person name="Mandapat C."/>
            <person name="Pham C."/>
            <person name="Qu C."/>
            <person name="Jing C."/>
            <person name="Bess C."/>
            <person name="Bandaranaike D."/>
            <person name="Ngo D."/>
            <person name="Ongeri F."/>
            <person name="Arias F."/>
            <person name="Lara F."/>
            <person name="Weissenberger G."/>
            <person name="Kamau G."/>
            <person name="Han H."/>
            <person name="Shen H."/>
            <person name="Dinh H."/>
            <person name="Khalil I."/>
            <person name="Jones J."/>
            <person name="Shafer J."/>
            <person name="Jayaseelan J."/>
            <person name="Quiroz J."/>
            <person name="Blankenburg K."/>
            <person name="Nguyen L."/>
            <person name="Jackson L."/>
            <person name="Francisco L."/>
            <person name="Tang L.-Y."/>
            <person name="Pu L.-L."/>
            <person name="Perales L."/>
            <person name="Lorensuhewa L."/>
            <person name="Munidasa M."/>
            <person name="Coyle M."/>
            <person name="Taylor M."/>
            <person name="Puazo M."/>
            <person name="Firestine M."/>
            <person name="Scheel M."/>
            <person name="Javaid M."/>
            <person name="Wang M."/>
            <person name="Li M."/>
            <person name="Tabassum N."/>
            <person name="Saada N."/>
            <person name="Osuji N."/>
            <person name="Aqrawi P."/>
            <person name="Fu Q."/>
            <person name="Thornton R."/>
            <person name="Raj R."/>
            <person name="Goodspeed R."/>
            <person name="Mata R."/>
            <person name="Najjar R."/>
            <person name="Gubbala S."/>
            <person name="Lee S."/>
            <person name="Denson S."/>
            <person name="Patil S."/>
            <person name="Macmil S."/>
            <person name="Qi S."/>
            <person name="Matskevitch T."/>
            <person name="Palculict T."/>
            <person name="Mathew T."/>
            <person name="Vee V."/>
            <person name="Velamala V."/>
            <person name="Korchina V."/>
            <person name="Cai W."/>
            <person name="Liu W."/>
            <person name="Dai W."/>
            <person name="Zou X."/>
            <person name="Zhu Y."/>
            <person name="Zhang Y."/>
            <person name="Wu Y.-Q."/>
            <person name="Xin Y."/>
            <person name="Nazarath L."/>
            <person name="Kovar C."/>
            <person name="Han Y."/>
            <person name="Muzny D."/>
            <person name="Gibbs R."/>
        </authorList>
    </citation>
    <scope>NUCLEOTIDE SEQUENCE [LARGE SCALE GENOMIC DNA]</scope>
    <source>
        <strain evidence="8">Jacobina</strain>
    </source>
</reference>
<dbReference type="InterPro" id="IPR051333">
    <property type="entry name" value="CLIP_Serine_Protease"/>
</dbReference>
<dbReference type="EMBL" id="AJWK01028218">
    <property type="status" value="NOT_ANNOTATED_CDS"/>
    <property type="molecule type" value="Genomic_DNA"/>
</dbReference>
<accession>A0A1B0CTZ6</accession>
<dbReference type="InterPro" id="IPR001254">
    <property type="entry name" value="Trypsin_dom"/>
</dbReference>
<evidence type="ECO:0000313" key="8">
    <source>
        <dbReference type="Proteomes" id="UP000092461"/>
    </source>
</evidence>
<dbReference type="PROSITE" id="PS50240">
    <property type="entry name" value="TRYPSIN_DOM"/>
    <property type="match status" value="1"/>
</dbReference>
<organism evidence="7 8">
    <name type="scientific">Lutzomyia longipalpis</name>
    <name type="common">Sand fly</name>
    <dbReference type="NCBI Taxonomy" id="7200"/>
    <lineage>
        <taxon>Eukaryota</taxon>
        <taxon>Metazoa</taxon>
        <taxon>Ecdysozoa</taxon>
        <taxon>Arthropoda</taxon>
        <taxon>Hexapoda</taxon>
        <taxon>Insecta</taxon>
        <taxon>Pterygota</taxon>
        <taxon>Neoptera</taxon>
        <taxon>Endopterygota</taxon>
        <taxon>Diptera</taxon>
        <taxon>Nematocera</taxon>
        <taxon>Psychodoidea</taxon>
        <taxon>Psychodidae</taxon>
        <taxon>Lutzomyia</taxon>
        <taxon>Lutzomyia</taxon>
    </lineage>
</organism>
<name>A0A1B0CTZ6_LUTLO</name>
<protein>
    <submittedName>
        <fullName evidence="6">Putative trypsin-like serine protease</fullName>
    </submittedName>
</protein>
<keyword evidence="8" id="KW-1185">Reference proteome</keyword>
<dbReference type="AlphaFoldDB" id="A0A1B0CTZ6"/>
<evidence type="ECO:0000256" key="4">
    <source>
        <dbReference type="SAM" id="SignalP"/>
    </source>
</evidence>
<feature type="chain" id="PRO_5044555504" evidence="4">
    <location>
        <begin position="25"/>
        <end position="313"/>
    </location>
</feature>
<feature type="signal peptide" evidence="4">
    <location>
        <begin position="1"/>
        <end position="24"/>
    </location>
</feature>
<dbReference type="FunFam" id="2.40.10.10:FF:000068">
    <property type="entry name" value="transmembrane protease serine 2"/>
    <property type="match status" value="1"/>
</dbReference>
<dbReference type="GO" id="GO:0004252">
    <property type="term" value="F:serine-type endopeptidase activity"/>
    <property type="evidence" value="ECO:0007669"/>
    <property type="project" value="InterPro"/>
</dbReference>
<dbReference type="PROSITE" id="PS00135">
    <property type="entry name" value="TRYPSIN_SER"/>
    <property type="match status" value="1"/>
</dbReference>
<reference evidence="7" key="3">
    <citation type="submission" date="2020-05" db="UniProtKB">
        <authorList>
            <consortium name="EnsemblMetazoa"/>
        </authorList>
    </citation>
    <scope>IDENTIFICATION</scope>
    <source>
        <strain evidence="7">Jacobina</strain>
    </source>
</reference>
<keyword evidence="1" id="KW-1015">Disulfide bond</keyword>
<dbReference type="VEuPathDB" id="VectorBase:LLONM1_001481"/>
<evidence type="ECO:0000313" key="6">
    <source>
        <dbReference type="EMBL" id="MBC1178271.1"/>
    </source>
</evidence>
<keyword evidence="3 6" id="KW-0645">Protease</keyword>
<dbReference type="VEuPathDB" id="VectorBase:LLOJ008347"/>
<dbReference type="InterPro" id="IPR018114">
    <property type="entry name" value="TRYPSIN_HIS"/>
</dbReference>
<dbReference type="PROSITE" id="PS00134">
    <property type="entry name" value="TRYPSIN_HIS"/>
    <property type="match status" value="1"/>
</dbReference>
<dbReference type="InterPro" id="IPR001314">
    <property type="entry name" value="Peptidase_S1A"/>
</dbReference>
<dbReference type="SUPFAM" id="SSF50494">
    <property type="entry name" value="Trypsin-like serine proteases"/>
    <property type="match status" value="1"/>
</dbReference>
<evidence type="ECO:0000256" key="3">
    <source>
        <dbReference type="RuleBase" id="RU363034"/>
    </source>
</evidence>
<keyword evidence="4" id="KW-0732">Signal</keyword>
<dbReference type="InterPro" id="IPR009003">
    <property type="entry name" value="Peptidase_S1_PA"/>
</dbReference>
<feature type="domain" description="Peptidase S1" evidence="5">
    <location>
        <begin position="52"/>
        <end position="307"/>
    </location>
</feature>
<dbReference type="InterPro" id="IPR033116">
    <property type="entry name" value="TRYPSIN_SER"/>
</dbReference>
<dbReference type="EnsemblMetazoa" id="LLOJ008347-RA">
    <property type="protein sequence ID" value="LLOJ008347-PA"/>
    <property type="gene ID" value="LLOJ008347"/>
</dbReference>